<dbReference type="Gene3D" id="3.10.10.10">
    <property type="entry name" value="HIV Type 1 Reverse Transcriptase, subunit A, domain 1"/>
    <property type="match status" value="1"/>
</dbReference>
<feature type="domain" description="Reverse transcriptase" evidence="3">
    <location>
        <begin position="1"/>
        <end position="225"/>
    </location>
</feature>
<dbReference type="InterPro" id="IPR038090">
    <property type="entry name" value="Cdt1_C_WH_dom_sf"/>
</dbReference>
<dbReference type="SUPFAM" id="SSF53098">
    <property type="entry name" value="Ribonuclease H-like"/>
    <property type="match status" value="2"/>
</dbReference>
<evidence type="ECO:0000256" key="2">
    <source>
        <dbReference type="ARBA" id="ARBA00023306"/>
    </source>
</evidence>
<evidence type="ECO:0000313" key="6">
    <source>
        <dbReference type="EMBL" id="KAI5330650.1"/>
    </source>
</evidence>
<dbReference type="InterPro" id="IPR012337">
    <property type="entry name" value="RNaseH-like_sf"/>
</dbReference>
<dbReference type="GO" id="GO:0003676">
    <property type="term" value="F:nucleic acid binding"/>
    <property type="evidence" value="ECO:0007669"/>
    <property type="project" value="InterPro"/>
</dbReference>
<dbReference type="Gene3D" id="1.10.340.70">
    <property type="match status" value="1"/>
</dbReference>
<proteinExistence type="inferred from homology"/>
<dbReference type="PANTHER" id="PTHR48475:SF2">
    <property type="entry name" value="RIBONUCLEASE H"/>
    <property type="match status" value="1"/>
</dbReference>
<dbReference type="SUPFAM" id="SSF46785">
    <property type="entry name" value="Winged helix' DNA-binding domain"/>
    <property type="match status" value="1"/>
</dbReference>
<evidence type="ECO:0000313" key="7">
    <source>
        <dbReference type="Proteomes" id="UP001054821"/>
    </source>
</evidence>
<dbReference type="PANTHER" id="PTHR48475">
    <property type="entry name" value="RIBONUCLEASE H"/>
    <property type="match status" value="1"/>
</dbReference>
<dbReference type="GO" id="GO:0004523">
    <property type="term" value="F:RNA-DNA hybrid ribonuclease activity"/>
    <property type="evidence" value="ECO:0007669"/>
    <property type="project" value="InterPro"/>
</dbReference>
<evidence type="ECO:0000259" key="5">
    <source>
        <dbReference type="PROSITE" id="PS50994"/>
    </source>
</evidence>
<name>A0AAD4VST3_PRUDU</name>
<dbReference type="CDD" id="cd09279">
    <property type="entry name" value="RNase_HI_like"/>
    <property type="match status" value="1"/>
</dbReference>
<dbReference type="SUPFAM" id="SSF56672">
    <property type="entry name" value="DNA/RNA polymerases"/>
    <property type="match status" value="1"/>
</dbReference>
<dbReference type="Pfam" id="PF16679">
    <property type="entry name" value="CDT1_C"/>
    <property type="match status" value="1"/>
</dbReference>
<reference evidence="6 7" key="1">
    <citation type="journal article" date="2022" name="G3 (Bethesda)">
        <title>Whole-genome sequence and methylome profiling of the almond [Prunus dulcis (Mill.) D.A. Webb] cultivar 'Nonpareil'.</title>
        <authorList>
            <person name="D'Amico-Willman K.M."/>
            <person name="Ouma W.Z."/>
            <person name="Meulia T."/>
            <person name="Sideli G.M."/>
            <person name="Gradziel T.M."/>
            <person name="Fresnedo-Ramirez J."/>
        </authorList>
    </citation>
    <scope>NUCLEOTIDE SEQUENCE [LARGE SCALE GENOMIC DNA]</scope>
    <source>
        <strain evidence="6">Clone GOH B32 T37-40</strain>
    </source>
</reference>
<dbReference type="InterPro" id="IPR002156">
    <property type="entry name" value="RNaseH_domain"/>
</dbReference>
<dbReference type="InterPro" id="IPR036397">
    <property type="entry name" value="RNaseH_sf"/>
</dbReference>
<accession>A0AAD4VST3</accession>
<dbReference type="Gene3D" id="3.30.420.10">
    <property type="entry name" value="Ribonuclease H-like superfamily/Ribonuclease H"/>
    <property type="match status" value="2"/>
</dbReference>
<dbReference type="InterPro" id="IPR032054">
    <property type="entry name" value="Cdt1_C"/>
</dbReference>
<dbReference type="PROSITE" id="PS50878">
    <property type="entry name" value="RT_POL"/>
    <property type="match status" value="1"/>
</dbReference>
<comment type="similarity">
    <text evidence="1">Belongs to the Cdt1 family.</text>
</comment>
<dbReference type="PROSITE" id="PS50994">
    <property type="entry name" value="INTEGRASE"/>
    <property type="match status" value="1"/>
</dbReference>
<dbReference type="Gene3D" id="3.30.70.270">
    <property type="match status" value="2"/>
</dbReference>
<feature type="domain" description="RNase H type-1" evidence="4">
    <location>
        <begin position="467"/>
        <end position="596"/>
    </location>
</feature>
<organism evidence="6 7">
    <name type="scientific">Prunus dulcis</name>
    <name type="common">Almond</name>
    <name type="synonym">Amygdalus dulcis</name>
    <dbReference type="NCBI Taxonomy" id="3755"/>
    <lineage>
        <taxon>Eukaryota</taxon>
        <taxon>Viridiplantae</taxon>
        <taxon>Streptophyta</taxon>
        <taxon>Embryophyta</taxon>
        <taxon>Tracheophyta</taxon>
        <taxon>Spermatophyta</taxon>
        <taxon>Magnoliopsida</taxon>
        <taxon>eudicotyledons</taxon>
        <taxon>Gunneridae</taxon>
        <taxon>Pentapetalae</taxon>
        <taxon>rosids</taxon>
        <taxon>fabids</taxon>
        <taxon>Rosales</taxon>
        <taxon>Rosaceae</taxon>
        <taxon>Amygdaloideae</taxon>
        <taxon>Amygdaleae</taxon>
        <taxon>Prunus</taxon>
    </lineage>
</organism>
<dbReference type="InterPro" id="IPR041588">
    <property type="entry name" value="Integrase_H2C2"/>
</dbReference>
<gene>
    <name evidence="6" type="ORF">L3X38_030048</name>
</gene>
<dbReference type="InterPro" id="IPR001584">
    <property type="entry name" value="Integrase_cat-core"/>
</dbReference>
<evidence type="ECO:0000259" key="4">
    <source>
        <dbReference type="PROSITE" id="PS50879"/>
    </source>
</evidence>
<dbReference type="Pfam" id="PF00665">
    <property type="entry name" value="rve"/>
    <property type="match status" value="1"/>
</dbReference>
<keyword evidence="7" id="KW-1185">Reference proteome</keyword>
<comment type="caution">
    <text evidence="6">The sequence shown here is derived from an EMBL/GenBank/DDBJ whole genome shotgun (WGS) entry which is preliminary data.</text>
</comment>
<dbReference type="GO" id="GO:0015074">
    <property type="term" value="P:DNA integration"/>
    <property type="evidence" value="ECO:0007669"/>
    <property type="project" value="InterPro"/>
</dbReference>
<dbReference type="EMBL" id="JAJFAZ020000005">
    <property type="protein sequence ID" value="KAI5330650.1"/>
    <property type="molecule type" value="Genomic_DNA"/>
</dbReference>
<dbReference type="InterPro" id="IPR043502">
    <property type="entry name" value="DNA/RNA_pol_sf"/>
</dbReference>
<dbReference type="InterPro" id="IPR036390">
    <property type="entry name" value="WH_DNA-bd_sf"/>
</dbReference>
<dbReference type="PROSITE" id="PS50879">
    <property type="entry name" value="RNASE_H_1"/>
    <property type="match status" value="1"/>
</dbReference>
<dbReference type="InterPro" id="IPR043128">
    <property type="entry name" value="Rev_trsase/Diguanyl_cyclase"/>
</dbReference>
<dbReference type="Pfam" id="PF17919">
    <property type="entry name" value="RT_RNaseH_2"/>
    <property type="match status" value="1"/>
</dbReference>
<dbReference type="Pfam" id="PF17921">
    <property type="entry name" value="Integrase_H2C2"/>
    <property type="match status" value="1"/>
</dbReference>
<evidence type="ECO:0000256" key="1">
    <source>
        <dbReference type="ARBA" id="ARBA00008356"/>
    </source>
</evidence>
<dbReference type="Gene3D" id="1.10.10.1420">
    <property type="entry name" value="DNA replication factor Cdt1, C-terminal WH domain"/>
    <property type="match status" value="1"/>
</dbReference>
<feature type="domain" description="Integrase catalytic" evidence="5">
    <location>
        <begin position="751"/>
        <end position="910"/>
    </location>
</feature>
<dbReference type="Pfam" id="PF13456">
    <property type="entry name" value="RVT_3"/>
    <property type="match status" value="1"/>
</dbReference>
<dbReference type="Proteomes" id="UP001054821">
    <property type="component" value="Chromosome 5"/>
</dbReference>
<keyword evidence="2" id="KW-0131">Cell cycle</keyword>
<protein>
    <submittedName>
        <fullName evidence="6">Uncharacterized protein</fullName>
    </submittedName>
</protein>
<dbReference type="InterPro" id="IPR000477">
    <property type="entry name" value="RT_dom"/>
</dbReference>
<dbReference type="InterPro" id="IPR041577">
    <property type="entry name" value="RT_RNaseH_2"/>
</dbReference>
<dbReference type="CDD" id="cd01647">
    <property type="entry name" value="RT_LTR"/>
    <property type="match status" value="1"/>
</dbReference>
<sequence>MPGIAPDVISHKLTISSAYKPVRQKRRSYDAERYEAMRTEVEKLQTIGFIREATYPVWLANSVMVRKSSGGWRMCQDYTDLNKACPKDSFPLPRIDQLVDATAGHELLSFMDAYSGYNQIFMHPPDSEHTAFITDKGLYCYNVMPFGLKNAGATYQRLVNKIFAGYIGNIMEVYVDDMLVKSRTAEDHLHNLSIMFSILKDYRMRLNPKKCAFGVSSGKFLGFMISQRGIEANPEKIKAIIDMERPKTTKDIQSLTGRVAALTRFISKATDKCVPFFKALKGGKRDITWTAECDDAFQALKNYMSKAPLLSKPLPGEILYLYLSVSGTAVSSVLIRKPEKAELPKFYVSKALQSAELRYPPLEQLALALVVSARRLRPYFQAHGIKVLTNQPLRQVLQKPEISGRLIKWAIELGEFDIQFVPRPAEKGQAVADFISELTPATVQPASEAITETILPYQTGAEFLDTSTPIWCLHVDGSANQQGCGAGLVLTTPDGLKIEYALRFDFRTSNNEAEYEALLAGLRLARSMNAKQIRIHSDSQLIVNQVTADFAAKDASMHAYLSTAHQLLRSFQAYEIKQIPRGENSHADALARLASAINDKVGRKVPVEILAQPSTVTSEACAVRYEDTWMSPIYLYLTNGTLPEDKAQARKLRYRSARYTVINDVLYKRGYTTPYLKCLTAEQGEYILREIHSGVCGDHSGSRSLAYKVFRQGYFWPTMHQDANTLVKRCDKCQRFGNVPHIPAEPLTPIVSPWPFAQWGLDLIGPMPQGKGQVKYAVVAVDYFTKWVEAEPLATITAAKIEDFVWTHICCRFGIPYAIITDNGRQFDSELFRHFCTRLKINLFFASPAHPQSNGQVEAINKIVKKLLKRQLDKAKGAWPEKLPEALWAIRTSYRTSTGETPFSMAFGSEAVFLYKHLAQMKFILPEAIKIDRILVQDKKTPCMKTDMNITLLFDIVEGHGEVSDFIAVRQVFASRLINFFAMHPEACDVPEAILPEPFSQRREIPVLEKLPINSSMEFKATSNETELFLEKVHPYPYVSRYFSHNAVVAEAEKAQLLASPVPLPSSGGMNNHGIKNEQKKEFPVLSSKPDSITELDIKKGQQNKPCSKFSIINHSVQLNHPQRSSASSVSEGPLVKLTSSADSIMIETPTPLTPRRSMPSCDAKHVTMNSQSASCHKPAKRILDFSHLEGDKISLDCTADESDCYKVVNKNIPKTKEGLFEDGNVTCSLATLEVEQILGCGNEDLEKSQKSALLCQQMSACPADLVTIIHSIFKSLNWSPITKEELVHKIIMNNFDVVERREVEEQIDLLERHVPDWIHRKSSGGDSMYNIKKVPNLNLVLSKLKANMII</sequence>
<dbReference type="Pfam" id="PF00078">
    <property type="entry name" value="RVT_1"/>
    <property type="match status" value="1"/>
</dbReference>
<evidence type="ECO:0000259" key="3">
    <source>
        <dbReference type="PROSITE" id="PS50878"/>
    </source>
</evidence>